<evidence type="ECO:0000256" key="3">
    <source>
        <dbReference type="SAM" id="Phobius"/>
    </source>
</evidence>
<evidence type="ECO:0000256" key="2">
    <source>
        <dbReference type="SAM" id="MobiDB-lite"/>
    </source>
</evidence>
<accession>A0A1Q5TQ70</accession>
<comment type="caution">
    <text evidence="4">The sequence shown here is derived from an EMBL/GenBank/DDBJ whole genome shotgun (WGS) entry which is preliminary data.</text>
</comment>
<sequence>MSLFNNFVLPAVAFVLMGVVRLLVTLIVLVAVGATSVVRPLGVGPAFLVRSSITKSDENNNKETLSGVKMATTTTTRQPAPEEPLDLAQPITPPLMKKRQSDLENRELSVREREEGLNEDRIKFQHWVTGRLKSIREQEAKLKREREDLRRHRGIALKPYLEWEQYERERLQGRIAQLESDNAQLKRERNAADLRKSDFERELTEHRRTNAKIVAKKVEEDLVRRQAELVRHGPVEKYSAIRRAQELEGKLARAIATISKLKEKLNIAFNCNGELKEQRDKYRRQLAVAQSLQQGFLPDADDDNPMHGAYDDPEASHVAALREIDRADRNLCNLCNLTLTEKKDTATQTDAYASADNGLSVLADGSAMFSAERYKAAQTEYQEYQRLLATAFSLQKELEELEVIKASEQARAESVSTERARQLEELDLTRRKYLKALDHIQGLRGSAEGLREMAVEANTAFEEVMETYQDPAKYMQFVTLLAPGCKLEKKLGELPISADTVVDGLKETEDGMKFANEVAAVRQLLGLQN</sequence>
<dbReference type="EMBL" id="MNBE01000626">
    <property type="protein sequence ID" value="OKP02351.1"/>
    <property type="molecule type" value="Genomic_DNA"/>
</dbReference>
<keyword evidence="1" id="KW-0175">Coiled coil</keyword>
<dbReference type="Proteomes" id="UP000186955">
    <property type="component" value="Unassembled WGS sequence"/>
</dbReference>
<keyword evidence="3" id="KW-1133">Transmembrane helix</keyword>
<dbReference type="AlphaFoldDB" id="A0A1Q5TQ70"/>
<keyword evidence="3" id="KW-0472">Membrane</keyword>
<evidence type="ECO:0000256" key="1">
    <source>
        <dbReference type="SAM" id="Coils"/>
    </source>
</evidence>
<evidence type="ECO:0000313" key="4">
    <source>
        <dbReference type="EMBL" id="OKP02351.1"/>
    </source>
</evidence>
<feature type="coiled-coil region" evidence="1">
    <location>
        <begin position="244"/>
        <end position="292"/>
    </location>
</feature>
<feature type="transmembrane region" description="Helical" evidence="3">
    <location>
        <begin position="7"/>
        <end position="32"/>
    </location>
</feature>
<feature type="coiled-coil region" evidence="1">
    <location>
        <begin position="132"/>
        <end position="202"/>
    </location>
</feature>
<feature type="region of interest" description="Disordered" evidence="2">
    <location>
        <begin position="58"/>
        <end position="89"/>
    </location>
</feature>
<protein>
    <submittedName>
        <fullName evidence="4">Uncharacterized protein</fullName>
    </submittedName>
</protein>
<keyword evidence="5" id="KW-1185">Reference proteome</keyword>
<reference evidence="4 5" key="1">
    <citation type="submission" date="2016-10" db="EMBL/GenBank/DDBJ databases">
        <title>Genome sequence of the ascomycete fungus Penicillium subrubescens.</title>
        <authorList>
            <person name="De Vries R.P."/>
            <person name="Peng M."/>
            <person name="Dilokpimol A."/>
            <person name="Hilden K."/>
            <person name="Makela M.R."/>
            <person name="Grigoriev I."/>
            <person name="Riley R."/>
            <person name="Granchi Z."/>
        </authorList>
    </citation>
    <scope>NUCLEOTIDE SEQUENCE [LARGE SCALE GENOMIC DNA]</scope>
    <source>
        <strain evidence="4 5">CBS 132785</strain>
    </source>
</reference>
<gene>
    <name evidence="4" type="ORF">PENSUB_7115</name>
</gene>
<name>A0A1Q5TQ70_9EURO</name>
<evidence type="ECO:0000313" key="5">
    <source>
        <dbReference type="Proteomes" id="UP000186955"/>
    </source>
</evidence>
<organism evidence="4 5">
    <name type="scientific">Penicillium subrubescens</name>
    <dbReference type="NCBI Taxonomy" id="1316194"/>
    <lineage>
        <taxon>Eukaryota</taxon>
        <taxon>Fungi</taxon>
        <taxon>Dikarya</taxon>
        <taxon>Ascomycota</taxon>
        <taxon>Pezizomycotina</taxon>
        <taxon>Eurotiomycetes</taxon>
        <taxon>Eurotiomycetidae</taxon>
        <taxon>Eurotiales</taxon>
        <taxon>Aspergillaceae</taxon>
        <taxon>Penicillium</taxon>
    </lineage>
</organism>
<proteinExistence type="predicted"/>
<keyword evidence="3" id="KW-0812">Transmembrane</keyword>